<gene>
    <name evidence="3" type="ORF">SAMN02787144_101996</name>
</gene>
<dbReference type="Gene3D" id="3.40.50.1000">
    <property type="entry name" value="HAD superfamily/HAD-like"/>
    <property type="match status" value="1"/>
</dbReference>
<accession>A0A1K2EIF1</accession>
<evidence type="ECO:0000313" key="4">
    <source>
        <dbReference type="Proteomes" id="UP000181909"/>
    </source>
</evidence>
<protein>
    <submittedName>
        <fullName evidence="3">Uncharacterized protein</fullName>
    </submittedName>
</protein>
<evidence type="ECO:0000256" key="2">
    <source>
        <dbReference type="SAM" id="Phobius"/>
    </source>
</evidence>
<keyword evidence="2" id="KW-0812">Transmembrane</keyword>
<dbReference type="STRING" id="1893.SAMN02787144_101996"/>
<feature type="region of interest" description="Disordered" evidence="1">
    <location>
        <begin position="120"/>
        <end position="150"/>
    </location>
</feature>
<organism evidence="3 4">
    <name type="scientific">Streptomyces atratus</name>
    <dbReference type="NCBI Taxonomy" id="1893"/>
    <lineage>
        <taxon>Bacteria</taxon>
        <taxon>Bacillati</taxon>
        <taxon>Actinomycetota</taxon>
        <taxon>Actinomycetes</taxon>
        <taxon>Kitasatosporales</taxon>
        <taxon>Streptomycetaceae</taxon>
        <taxon>Streptomyces</taxon>
    </lineage>
</organism>
<feature type="transmembrane region" description="Helical" evidence="2">
    <location>
        <begin position="43"/>
        <end position="63"/>
    </location>
</feature>
<feature type="compositionally biased region" description="Low complexity" evidence="1">
    <location>
        <begin position="138"/>
        <end position="150"/>
    </location>
</feature>
<dbReference type="Proteomes" id="UP000181909">
    <property type="component" value="Unassembled WGS sequence"/>
</dbReference>
<dbReference type="SUPFAM" id="SSF56784">
    <property type="entry name" value="HAD-like"/>
    <property type="match status" value="1"/>
</dbReference>
<evidence type="ECO:0000256" key="1">
    <source>
        <dbReference type="SAM" id="MobiDB-lite"/>
    </source>
</evidence>
<feature type="compositionally biased region" description="Low complexity" evidence="1">
    <location>
        <begin position="65"/>
        <end position="76"/>
    </location>
</feature>
<feature type="compositionally biased region" description="Basic and acidic residues" evidence="1">
    <location>
        <begin position="80"/>
        <end position="91"/>
    </location>
</feature>
<keyword evidence="2" id="KW-1133">Transmembrane helix</keyword>
<reference evidence="3 4" key="1">
    <citation type="submission" date="2016-11" db="EMBL/GenBank/DDBJ databases">
        <authorList>
            <person name="Jaros S."/>
            <person name="Januszkiewicz K."/>
            <person name="Wedrychowicz H."/>
        </authorList>
    </citation>
    <scope>NUCLEOTIDE SEQUENCE [LARGE SCALE GENOMIC DNA]</scope>
    <source>
        <strain evidence="3 4">OK807</strain>
    </source>
</reference>
<dbReference type="AlphaFoldDB" id="A0A1K2EIF1"/>
<proteinExistence type="predicted"/>
<dbReference type="EMBL" id="FPJO01000019">
    <property type="protein sequence ID" value="SFY34664.1"/>
    <property type="molecule type" value="Genomic_DNA"/>
</dbReference>
<dbReference type="InterPro" id="IPR023214">
    <property type="entry name" value="HAD_sf"/>
</dbReference>
<feature type="transmembrane region" description="Helical" evidence="2">
    <location>
        <begin position="21"/>
        <end position="37"/>
    </location>
</feature>
<evidence type="ECO:0000313" key="3">
    <source>
        <dbReference type="EMBL" id="SFY34664.1"/>
    </source>
</evidence>
<sequence>MTTRRNRARGPGARTSARATLAGLVSAVAGIVAYSISQTGGQTLSIVVGGLVGITLVLGAELYRRSPSAKRSSSARCARRGNESRSSRDGVNEAAALAGADLGAAIGTGTVVAIAAADVTPSSATTSKPSPAAPSPPSAATCCGPSATTS</sequence>
<feature type="region of interest" description="Disordered" evidence="1">
    <location>
        <begin position="65"/>
        <end position="91"/>
    </location>
</feature>
<feature type="compositionally biased region" description="Low complexity" evidence="1">
    <location>
        <begin position="120"/>
        <end position="130"/>
    </location>
</feature>
<keyword evidence="2" id="KW-0472">Membrane</keyword>
<name>A0A1K2EIF1_STRAR</name>
<dbReference type="InterPro" id="IPR036412">
    <property type="entry name" value="HAD-like_sf"/>
</dbReference>